<evidence type="ECO:0000259" key="5">
    <source>
        <dbReference type="PROSITE" id="PS50931"/>
    </source>
</evidence>
<dbReference type="Gene3D" id="3.40.190.10">
    <property type="entry name" value="Periplasmic binding protein-like II"/>
    <property type="match status" value="2"/>
</dbReference>
<name>A0A0B8NP32_9VIBR</name>
<accession>A0A0B8NP32</accession>
<dbReference type="GO" id="GO:0003700">
    <property type="term" value="F:DNA-binding transcription factor activity"/>
    <property type="evidence" value="ECO:0007669"/>
    <property type="project" value="InterPro"/>
</dbReference>
<dbReference type="SUPFAM" id="SSF53850">
    <property type="entry name" value="Periplasmic binding protein-like II"/>
    <property type="match status" value="1"/>
</dbReference>
<dbReference type="Gene3D" id="1.10.10.10">
    <property type="entry name" value="Winged helix-like DNA-binding domain superfamily/Winged helix DNA-binding domain"/>
    <property type="match status" value="1"/>
</dbReference>
<dbReference type="Pfam" id="PF03466">
    <property type="entry name" value="LysR_substrate"/>
    <property type="match status" value="1"/>
</dbReference>
<organism evidence="6 7">
    <name type="scientific">Vibrio ishigakensis</name>
    <dbReference type="NCBI Taxonomy" id="1481914"/>
    <lineage>
        <taxon>Bacteria</taxon>
        <taxon>Pseudomonadati</taxon>
        <taxon>Pseudomonadota</taxon>
        <taxon>Gammaproteobacteria</taxon>
        <taxon>Vibrionales</taxon>
        <taxon>Vibrionaceae</taxon>
        <taxon>Vibrio</taxon>
    </lineage>
</organism>
<dbReference type="Pfam" id="PF00126">
    <property type="entry name" value="HTH_1"/>
    <property type="match status" value="1"/>
</dbReference>
<dbReference type="InterPro" id="IPR005119">
    <property type="entry name" value="LysR_subst-bd"/>
</dbReference>
<dbReference type="PANTHER" id="PTHR30118">
    <property type="entry name" value="HTH-TYPE TRANSCRIPTIONAL REGULATOR LEUO-RELATED"/>
    <property type="match status" value="1"/>
</dbReference>
<evidence type="ECO:0000256" key="1">
    <source>
        <dbReference type="ARBA" id="ARBA00009437"/>
    </source>
</evidence>
<evidence type="ECO:0000313" key="6">
    <source>
        <dbReference type="EMBL" id="GAM54092.1"/>
    </source>
</evidence>
<evidence type="ECO:0000313" key="7">
    <source>
        <dbReference type="Proteomes" id="UP000031671"/>
    </source>
</evidence>
<gene>
    <name evidence="6" type="ORF">JCM19231_3612</name>
</gene>
<reference evidence="6 7" key="2">
    <citation type="submission" date="2015-01" db="EMBL/GenBank/DDBJ databases">
        <authorList>
            <consortium name="NBRP consortium"/>
            <person name="Sawabe T."/>
            <person name="Meirelles P."/>
            <person name="Feng G."/>
            <person name="Sayaka M."/>
            <person name="Hattori M."/>
            <person name="Ohkuma M."/>
        </authorList>
    </citation>
    <scope>NUCLEOTIDE SEQUENCE [LARGE SCALE GENOMIC DNA]</scope>
    <source>
        <strain evidence="7">JCM 19231</strain>
    </source>
</reference>
<dbReference type="InterPro" id="IPR050389">
    <property type="entry name" value="LysR-type_TF"/>
</dbReference>
<evidence type="ECO:0000256" key="4">
    <source>
        <dbReference type="ARBA" id="ARBA00023163"/>
    </source>
</evidence>
<dbReference type="PANTHER" id="PTHR30118:SF7">
    <property type="entry name" value="TRANSCRIPTIONAL REGULATOR LYSR FAMILY"/>
    <property type="match status" value="1"/>
</dbReference>
<evidence type="ECO:0000256" key="2">
    <source>
        <dbReference type="ARBA" id="ARBA00023015"/>
    </source>
</evidence>
<proteinExistence type="inferred from homology"/>
<comment type="similarity">
    <text evidence="1">Belongs to the LysR transcriptional regulatory family.</text>
</comment>
<dbReference type="PROSITE" id="PS50931">
    <property type="entry name" value="HTH_LYSR"/>
    <property type="match status" value="1"/>
</dbReference>
<keyword evidence="2" id="KW-0805">Transcription regulation</keyword>
<reference evidence="6 7" key="1">
    <citation type="submission" date="2015-01" db="EMBL/GenBank/DDBJ databases">
        <title>Vibrio sp. C1 JCM 19231 whole genome shotgun sequence.</title>
        <authorList>
            <person name="Sawabe T."/>
            <person name="Meirelles P."/>
            <person name="Feng G."/>
            <person name="Sayaka M."/>
            <person name="Hattori M."/>
            <person name="Ohkuma M."/>
        </authorList>
    </citation>
    <scope>NUCLEOTIDE SEQUENCE [LARGE SCALE GENOMIC DNA]</scope>
    <source>
        <strain evidence="7">JCM 19231</strain>
    </source>
</reference>
<dbReference type="EMBL" id="BBRZ01000001">
    <property type="protein sequence ID" value="GAM54092.1"/>
    <property type="molecule type" value="Genomic_DNA"/>
</dbReference>
<keyword evidence="3" id="KW-0238">DNA-binding</keyword>
<keyword evidence="7" id="KW-1185">Reference proteome</keyword>
<comment type="caution">
    <text evidence="6">The sequence shown here is derived from an EMBL/GenBank/DDBJ whole genome shotgun (WGS) entry which is preliminary data.</text>
</comment>
<dbReference type="RefSeq" id="WP_261836924.1">
    <property type="nucleotide sequence ID" value="NZ_AP024882.1"/>
</dbReference>
<protein>
    <submittedName>
        <fullName evidence="6">LysR-family transcriptional regulator</fullName>
    </submittedName>
</protein>
<evidence type="ECO:0000256" key="3">
    <source>
        <dbReference type="ARBA" id="ARBA00023125"/>
    </source>
</evidence>
<dbReference type="InterPro" id="IPR036390">
    <property type="entry name" value="WH_DNA-bd_sf"/>
</dbReference>
<dbReference type="AlphaFoldDB" id="A0A0B8NP32"/>
<dbReference type="SUPFAM" id="SSF46785">
    <property type="entry name" value="Winged helix' DNA-binding domain"/>
    <property type="match status" value="1"/>
</dbReference>
<feature type="domain" description="HTH lysR-type" evidence="5">
    <location>
        <begin position="9"/>
        <end position="66"/>
    </location>
</feature>
<dbReference type="InterPro" id="IPR036388">
    <property type="entry name" value="WH-like_DNA-bd_sf"/>
</dbReference>
<keyword evidence="4" id="KW-0804">Transcription</keyword>
<sequence>MNYEEIAKIDLNLLKILKVLGEERNTRRTAERMFVGQSTISKALKKLRELFEDEMFVRKAHGLSPTPKCEAVLMQLPVVFEAIDGMFNPFWEFNPNTYQGDITVAVNSSFLQPIMKRLYPKLRAQAPLAELKLINWTWDTEAKLQQGQVDIGVNFSILDTSIKVRNEPICKAKYGVCCLADSEFAQAEITVDALSQQNIVLMLMPDFADRTSFIERVLAQAQLSSQVVFRSDQLITCLEAIKHENAIMPASTLVRSALPKEMTMRPLPKEIPTPGGEISLYYSNINRQNPKLTWLRELLSETLLEME</sequence>
<dbReference type="GO" id="GO:0003677">
    <property type="term" value="F:DNA binding"/>
    <property type="evidence" value="ECO:0007669"/>
    <property type="project" value="UniProtKB-KW"/>
</dbReference>
<dbReference type="InterPro" id="IPR000847">
    <property type="entry name" value="LysR_HTH_N"/>
</dbReference>
<dbReference type="Proteomes" id="UP000031671">
    <property type="component" value="Unassembled WGS sequence"/>
</dbReference>